<keyword evidence="2" id="KW-1133">Transmembrane helix</keyword>
<dbReference type="AlphaFoldDB" id="A0A917X737"/>
<proteinExistence type="predicted"/>
<gene>
    <name evidence="3" type="ORF">GCM10007977_108410</name>
</gene>
<dbReference type="Pfam" id="PF22564">
    <property type="entry name" value="HAAS"/>
    <property type="match status" value="1"/>
</dbReference>
<keyword evidence="4" id="KW-1185">Reference proteome</keyword>
<keyword evidence="2" id="KW-0812">Transmembrane</keyword>
<feature type="compositionally biased region" description="Polar residues" evidence="1">
    <location>
        <begin position="122"/>
        <end position="139"/>
    </location>
</feature>
<reference evidence="3" key="2">
    <citation type="submission" date="2020-09" db="EMBL/GenBank/DDBJ databases">
        <authorList>
            <person name="Sun Q."/>
            <person name="Ohkuma M."/>
        </authorList>
    </citation>
    <scope>NUCLEOTIDE SEQUENCE</scope>
    <source>
        <strain evidence="3">JCM 19831</strain>
    </source>
</reference>
<keyword evidence="2" id="KW-0472">Membrane</keyword>
<feature type="transmembrane region" description="Helical" evidence="2">
    <location>
        <begin position="92"/>
        <end position="120"/>
    </location>
</feature>
<protein>
    <submittedName>
        <fullName evidence="3">Uncharacterized protein</fullName>
    </submittedName>
</protein>
<sequence>MNTYDDLVNDYLRAVEQALAGVPAGRRDELLADLSQHIAAKRAELSPETEVEVRSILELLGDPSDVAAEAMLDNDQPPPPPIQIQPGKKLGALAWVLLTVAAVATLCVVTVLAGVLFFAASNEGSSPAQPETPQIQQPTMRPPSAPPSSPQTPPAPSQT</sequence>
<evidence type="ECO:0000313" key="3">
    <source>
        <dbReference type="EMBL" id="GGM88728.1"/>
    </source>
</evidence>
<comment type="caution">
    <text evidence="3">The sequence shown here is derived from an EMBL/GenBank/DDBJ whole genome shotgun (WGS) entry which is preliminary data.</text>
</comment>
<reference evidence="3" key="1">
    <citation type="journal article" date="2014" name="Int. J. Syst. Evol. Microbiol.">
        <title>Complete genome sequence of Corynebacterium casei LMG S-19264T (=DSM 44701T), isolated from a smear-ripened cheese.</title>
        <authorList>
            <consortium name="US DOE Joint Genome Institute (JGI-PGF)"/>
            <person name="Walter F."/>
            <person name="Albersmeier A."/>
            <person name="Kalinowski J."/>
            <person name="Ruckert C."/>
        </authorList>
    </citation>
    <scope>NUCLEOTIDE SEQUENCE</scope>
    <source>
        <strain evidence="3">JCM 19831</strain>
    </source>
</reference>
<evidence type="ECO:0000256" key="1">
    <source>
        <dbReference type="SAM" id="MobiDB-lite"/>
    </source>
</evidence>
<accession>A0A917X737</accession>
<dbReference type="EMBL" id="BMPI01000121">
    <property type="protein sequence ID" value="GGM88728.1"/>
    <property type="molecule type" value="Genomic_DNA"/>
</dbReference>
<evidence type="ECO:0000313" key="4">
    <source>
        <dbReference type="Proteomes" id="UP000642070"/>
    </source>
</evidence>
<dbReference type="RefSeq" id="WP_190257967.1">
    <property type="nucleotide sequence ID" value="NZ_BMPI01000121.1"/>
</dbReference>
<evidence type="ECO:0000256" key="2">
    <source>
        <dbReference type="SAM" id="Phobius"/>
    </source>
</evidence>
<dbReference type="Proteomes" id="UP000642070">
    <property type="component" value="Unassembled WGS sequence"/>
</dbReference>
<feature type="region of interest" description="Disordered" evidence="1">
    <location>
        <begin position="122"/>
        <end position="159"/>
    </location>
</feature>
<feature type="compositionally biased region" description="Pro residues" evidence="1">
    <location>
        <begin position="140"/>
        <end position="159"/>
    </location>
</feature>
<organism evidence="3 4">
    <name type="scientific">Dactylosporangium sucinum</name>
    <dbReference type="NCBI Taxonomy" id="1424081"/>
    <lineage>
        <taxon>Bacteria</taxon>
        <taxon>Bacillati</taxon>
        <taxon>Actinomycetota</taxon>
        <taxon>Actinomycetes</taxon>
        <taxon>Micromonosporales</taxon>
        <taxon>Micromonosporaceae</taxon>
        <taxon>Dactylosporangium</taxon>
    </lineage>
</organism>
<name>A0A917X737_9ACTN</name>